<evidence type="ECO:0000256" key="1">
    <source>
        <dbReference type="SAM" id="MobiDB-lite"/>
    </source>
</evidence>
<dbReference type="Proteomes" id="UP000886998">
    <property type="component" value="Unassembled WGS sequence"/>
</dbReference>
<sequence length="110" mass="12485">MMQKSKMLRMRVKRKREKKKNAFAKCPKRKAGVKNGNYDPLGYRRNAIAYSFSSKLLFLSLKKLYFLPLVFSVSQEFSVHASNAEKCSCTLEAGILDRILEPICGTCSGI</sequence>
<name>A0A8X7BRW0_9ARAC</name>
<comment type="caution">
    <text evidence="2">The sequence shown here is derived from an EMBL/GenBank/DDBJ whole genome shotgun (WGS) entry which is preliminary data.</text>
</comment>
<reference evidence="2" key="1">
    <citation type="submission" date="2020-08" db="EMBL/GenBank/DDBJ databases">
        <title>Multicomponent nature underlies the extraordinary mechanical properties of spider dragline silk.</title>
        <authorList>
            <person name="Kono N."/>
            <person name="Nakamura H."/>
            <person name="Mori M."/>
            <person name="Yoshida Y."/>
            <person name="Ohtoshi R."/>
            <person name="Malay A.D."/>
            <person name="Moran D.A.P."/>
            <person name="Tomita M."/>
            <person name="Numata K."/>
            <person name="Arakawa K."/>
        </authorList>
    </citation>
    <scope>NUCLEOTIDE SEQUENCE</scope>
</reference>
<proteinExistence type="predicted"/>
<accession>A0A8X7BRW0</accession>
<evidence type="ECO:0000313" key="3">
    <source>
        <dbReference type="Proteomes" id="UP000886998"/>
    </source>
</evidence>
<keyword evidence="3" id="KW-1185">Reference proteome</keyword>
<protein>
    <submittedName>
        <fullName evidence="2">Uncharacterized protein</fullName>
    </submittedName>
</protein>
<organism evidence="2 3">
    <name type="scientific">Trichonephila inaurata madagascariensis</name>
    <dbReference type="NCBI Taxonomy" id="2747483"/>
    <lineage>
        <taxon>Eukaryota</taxon>
        <taxon>Metazoa</taxon>
        <taxon>Ecdysozoa</taxon>
        <taxon>Arthropoda</taxon>
        <taxon>Chelicerata</taxon>
        <taxon>Arachnida</taxon>
        <taxon>Araneae</taxon>
        <taxon>Araneomorphae</taxon>
        <taxon>Entelegynae</taxon>
        <taxon>Araneoidea</taxon>
        <taxon>Nephilidae</taxon>
        <taxon>Trichonephila</taxon>
        <taxon>Trichonephila inaurata</taxon>
    </lineage>
</organism>
<gene>
    <name evidence="2" type="ORF">TNIN_266641</name>
</gene>
<dbReference type="EMBL" id="BMAV01002240">
    <property type="protein sequence ID" value="GFY41028.1"/>
    <property type="molecule type" value="Genomic_DNA"/>
</dbReference>
<feature type="region of interest" description="Disordered" evidence="1">
    <location>
        <begin position="1"/>
        <end position="22"/>
    </location>
</feature>
<dbReference type="AlphaFoldDB" id="A0A8X7BRW0"/>
<evidence type="ECO:0000313" key="2">
    <source>
        <dbReference type="EMBL" id="GFY41028.1"/>
    </source>
</evidence>